<dbReference type="NCBIfam" id="TIGR01727">
    <property type="entry name" value="oligo_HPY"/>
    <property type="match status" value="1"/>
</dbReference>
<dbReference type="GO" id="GO:0015833">
    <property type="term" value="P:peptide transport"/>
    <property type="evidence" value="ECO:0007669"/>
    <property type="project" value="InterPro"/>
</dbReference>
<dbReference type="PANTHER" id="PTHR43297">
    <property type="entry name" value="OLIGOPEPTIDE TRANSPORT ATP-BINDING PROTEIN APPD"/>
    <property type="match status" value="1"/>
</dbReference>
<accession>A0A3L8P5J6</accession>
<dbReference type="Proteomes" id="UP000281708">
    <property type="component" value="Unassembled WGS sequence"/>
</dbReference>
<keyword evidence="3" id="KW-0813">Transport</keyword>
<gene>
    <name evidence="10" type="ORF">D9V37_05585</name>
</gene>
<evidence type="ECO:0000256" key="3">
    <source>
        <dbReference type="ARBA" id="ARBA00022448"/>
    </source>
</evidence>
<dbReference type="GO" id="GO:0016887">
    <property type="term" value="F:ATP hydrolysis activity"/>
    <property type="evidence" value="ECO:0007669"/>
    <property type="project" value="InterPro"/>
</dbReference>
<dbReference type="InterPro" id="IPR050388">
    <property type="entry name" value="ABC_Ni/Peptide_Import"/>
</dbReference>
<dbReference type="Pfam" id="PF08352">
    <property type="entry name" value="oligo_HPY"/>
    <property type="match status" value="1"/>
</dbReference>
<dbReference type="GO" id="GO:0005524">
    <property type="term" value="F:ATP binding"/>
    <property type="evidence" value="ECO:0007669"/>
    <property type="project" value="UniProtKB-KW"/>
</dbReference>
<dbReference type="Pfam" id="PF00005">
    <property type="entry name" value="ABC_tran"/>
    <property type="match status" value="1"/>
</dbReference>
<feature type="domain" description="ABC transporter" evidence="9">
    <location>
        <begin position="24"/>
        <end position="274"/>
    </location>
</feature>
<reference evidence="10 11" key="1">
    <citation type="submission" date="2018-10" db="EMBL/GenBank/DDBJ databases">
        <title>Marmoricola sp. 4Q3S-7 whole genome shotgun sequence.</title>
        <authorList>
            <person name="Li F."/>
        </authorList>
    </citation>
    <scope>NUCLEOTIDE SEQUENCE [LARGE SCALE GENOMIC DNA]</scope>
    <source>
        <strain evidence="10 11">4Q3S-7</strain>
    </source>
</reference>
<proteinExistence type="inferred from homology"/>
<dbReference type="InterPro" id="IPR017871">
    <property type="entry name" value="ABC_transporter-like_CS"/>
</dbReference>
<keyword evidence="6 10" id="KW-0067">ATP-binding</keyword>
<comment type="similarity">
    <text evidence="2">Belongs to the ABC transporter superfamily.</text>
</comment>
<dbReference type="InterPro" id="IPR013563">
    <property type="entry name" value="Oligopep_ABC_C"/>
</dbReference>
<feature type="region of interest" description="Disordered" evidence="8">
    <location>
        <begin position="1"/>
        <end position="20"/>
    </location>
</feature>
<dbReference type="AlphaFoldDB" id="A0A3L8P5J6"/>
<evidence type="ECO:0000256" key="7">
    <source>
        <dbReference type="ARBA" id="ARBA00023136"/>
    </source>
</evidence>
<evidence type="ECO:0000256" key="8">
    <source>
        <dbReference type="SAM" id="MobiDB-lite"/>
    </source>
</evidence>
<dbReference type="InterPro" id="IPR003439">
    <property type="entry name" value="ABC_transporter-like_ATP-bd"/>
</dbReference>
<keyword evidence="7" id="KW-0472">Membrane</keyword>
<dbReference type="Gene3D" id="3.40.50.300">
    <property type="entry name" value="P-loop containing nucleotide triphosphate hydrolases"/>
    <property type="match status" value="1"/>
</dbReference>
<name>A0A3L8P5J6_9ACTN</name>
<organism evidence="10 11">
    <name type="scientific">Nocardioides mangrovicus</name>
    <dbReference type="NCBI Taxonomy" id="2478913"/>
    <lineage>
        <taxon>Bacteria</taxon>
        <taxon>Bacillati</taxon>
        <taxon>Actinomycetota</taxon>
        <taxon>Actinomycetes</taxon>
        <taxon>Propionibacteriales</taxon>
        <taxon>Nocardioidaceae</taxon>
        <taxon>Nocardioides</taxon>
    </lineage>
</organism>
<dbReference type="InterPro" id="IPR003593">
    <property type="entry name" value="AAA+_ATPase"/>
</dbReference>
<evidence type="ECO:0000256" key="2">
    <source>
        <dbReference type="ARBA" id="ARBA00005417"/>
    </source>
</evidence>
<dbReference type="GO" id="GO:0005886">
    <property type="term" value="C:plasma membrane"/>
    <property type="evidence" value="ECO:0007669"/>
    <property type="project" value="UniProtKB-SubCell"/>
</dbReference>
<evidence type="ECO:0000256" key="1">
    <source>
        <dbReference type="ARBA" id="ARBA00004202"/>
    </source>
</evidence>
<evidence type="ECO:0000259" key="9">
    <source>
        <dbReference type="PROSITE" id="PS50893"/>
    </source>
</evidence>
<dbReference type="CDD" id="cd03257">
    <property type="entry name" value="ABC_NikE_OppD_transporters"/>
    <property type="match status" value="1"/>
</dbReference>
<keyword evidence="5" id="KW-0547">Nucleotide-binding</keyword>
<dbReference type="OrthoDB" id="5357528at2"/>
<keyword evidence="11" id="KW-1185">Reference proteome</keyword>
<evidence type="ECO:0000313" key="10">
    <source>
        <dbReference type="EMBL" id="RLV50197.1"/>
    </source>
</evidence>
<evidence type="ECO:0000256" key="6">
    <source>
        <dbReference type="ARBA" id="ARBA00022840"/>
    </source>
</evidence>
<dbReference type="EMBL" id="RDBE01000005">
    <property type="protein sequence ID" value="RLV50197.1"/>
    <property type="molecule type" value="Genomic_DNA"/>
</dbReference>
<evidence type="ECO:0000256" key="5">
    <source>
        <dbReference type="ARBA" id="ARBA00022741"/>
    </source>
</evidence>
<dbReference type="FunFam" id="3.40.50.300:FF:000016">
    <property type="entry name" value="Oligopeptide ABC transporter ATP-binding component"/>
    <property type="match status" value="1"/>
</dbReference>
<dbReference type="RefSeq" id="WP_121805174.1">
    <property type="nucleotide sequence ID" value="NZ_RDBE01000005.1"/>
</dbReference>
<evidence type="ECO:0000256" key="4">
    <source>
        <dbReference type="ARBA" id="ARBA00022475"/>
    </source>
</evidence>
<dbReference type="InterPro" id="IPR027417">
    <property type="entry name" value="P-loop_NTPase"/>
</dbReference>
<dbReference type="PROSITE" id="PS50893">
    <property type="entry name" value="ABC_TRANSPORTER_2"/>
    <property type="match status" value="1"/>
</dbReference>
<keyword evidence="4" id="KW-1003">Cell membrane</keyword>
<sequence>MTHAASSPAPETVPQQRPSGQPFLSVRDLLVHFPTVDGVVKATDGLSFDLARGKTLGIVGESGSGKSVSSSTILGLQRGTRAIVKGEILLDGTDLLSISDEQMRLRRGRDVAMIFQDPLSAMHPYYTVGNQIGEAYMVHHDVSKKAARARAIEMLDRVGIPQPDRRVDDYPHQFSGGMRQRAMIAMGLINDPGLLIADEPTTALDVTVQAQILDLLQDLQREFNSAIIIITHDLGVVAEMADDVLVMYAGRCVEYGPTKEILTQPQMPYTWGLLSSVPDVAGDTESRLVPIPGNPPSLLNPPSGCAFHPRCAHLDKVPGNLCRTDLPDLTPATTGGNHVKRCHLVHPEDVWAKEVLPEIAPELAEQNQEPTA</sequence>
<dbReference type="SUPFAM" id="SSF52540">
    <property type="entry name" value="P-loop containing nucleoside triphosphate hydrolases"/>
    <property type="match status" value="1"/>
</dbReference>
<comment type="caution">
    <text evidence="10">The sequence shown here is derived from an EMBL/GenBank/DDBJ whole genome shotgun (WGS) entry which is preliminary data.</text>
</comment>
<dbReference type="PROSITE" id="PS00211">
    <property type="entry name" value="ABC_TRANSPORTER_1"/>
    <property type="match status" value="1"/>
</dbReference>
<evidence type="ECO:0000313" key="11">
    <source>
        <dbReference type="Proteomes" id="UP000281708"/>
    </source>
</evidence>
<dbReference type="SMART" id="SM00382">
    <property type="entry name" value="AAA"/>
    <property type="match status" value="1"/>
</dbReference>
<comment type="subcellular location">
    <subcellularLocation>
        <location evidence="1">Cell membrane</location>
        <topology evidence="1">Peripheral membrane protein</topology>
    </subcellularLocation>
</comment>
<dbReference type="PANTHER" id="PTHR43297:SF2">
    <property type="entry name" value="DIPEPTIDE TRANSPORT ATP-BINDING PROTEIN DPPD"/>
    <property type="match status" value="1"/>
</dbReference>
<protein>
    <submittedName>
        <fullName evidence="10">ABC transporter ATP-binding protein</fullName>
    </submittedName>
</protein>